<dbReference type="Pfam" id="PF13843">
    <property type="entry name" value="DDE_Tnp_1_7"/>
    <property type="match status" value="2"/>
</dbReference>
<comment type="caution">
    <text evidence="3">The sequence shown here is derived from an EMBL/GenBank/DDBJ whole genome shotgun (WGS) entry which is preliminary data.</text>
</comment>
<dbReference type="EMBL" id="JAYMGO010000001">
    <property type="protein sequence ID" value="KAL1282603.1"/>
    <property type="molecule type" value="Genomic_DNA"/>
</dbReference>
<dbReference type="PANTHER" id="PTHR46599:SF3">
    <property type="entry name" value="PIGGYBAC TRANSPOSABLE ELEMENT-DERIVED PROTEIN 4"/>
    <property type="match status" value="1"/>
</dbReference>
<reference evidence="3 4" key="1">
    <citation type="submission" date="2023-09" db="EMBL/GenBank/DDBJ databases">
        <authorList>
            <person name="Wang M."/>
        </authorList>
    </citation>
    <scope>NUCLEOTIDE SEQUENCE [LARGE SCALE GENOMIC DNA]</scope>
    <source>
        <strain evidence="3">GT-2023</strain>
        <tissue evidence="3">Liver</tissue>
    </source>
</reference>
<evidence type="ECO:0000313" key="3">
    <source>
        <dbReference type="EMBL" id="KAL1282603.1"/>
    </source>
</evidence>
<dbReference type="InterPro" id="IPR029526">
    <property type="entry name" value="PGBD"/>
</dbReference>
<evidence type="ECO:0000256" key="1">
    <source>
        <dbReference type="SAM" id="MobiDB-lite"/>
    </source>
</evidence>
<feature type="region of interest" description="Disordered" evidence="1">
    <location>
        <begin position="1059"/>
        <end position="1085"/>
    </location>
</feature>
<gene>
    <name evidence="3" type="ORF">QQF64_001406</name>
</gene>
<feature type="domain" description="PiggyBac transposable element-derived protein" evidence="2">
    <location>
        <begin position="123"/>
        <end position="493"/>
    </location>
</feature>
<proteinExistence type="predicted"/>
<name>A0ABR3NZZ5_9TELE</name>
<organism evidence="3 4">
    <name type="scientific">Cirrhinus molitorella</name>
    <name type="common">mud carp</name>
    <dbReference type="NCBI Taxonomy" id="172907"/>
    <lineage>
        <taxon>Eukaryota</taxon>
        <taxon>Metazoa</taxon>
        <taxon>Chordata</taxon>
        <taxon>Craniata</taxon>
        <taxon>Vertebrata</taxon>
        <taxon>Euteleostomi</taxon>
        <taxon>Actinopterygii</taxon>
        <taxon>Neopterygii</taxon>
        <taxon>Teleostei</taxon>
        <taxon>Ostariophysi</taxon>
        <taxon>Cypriniformes</taxon>
        <taxon>Cyprinidae</taxon>
        <taxon>Labeoninae</taxon>
        <taxon>Labeonini</taxon>
        <taxon>Cirrhinus</taxon>
    </lineage>
</organism>
<feature type="compositionally biased region" description="Basic and acidic residues" evidence="1">
    <location>
        <begin position="89"/>
        <end position="108"/>
    </location>
</feature>
<feature type="region of interest" description="Disordered" evidence="1">
    <location>
        <begin position="37"/>
        <end position="110"/>
    </location>
</feature>
<sequence>MKLIAFRSTEDLDYCDQDSVASSVDSTAEEMFIDGLDPVLDRPSSHDIYSPEEDCDLEASPQKRKRARLSSTCSSERDDSENENNGSNEKWRSSDDADVEPPHLDFKPVQKPGPQILPNRCSSPLQFFQLLFPKKMWQTIVSHTNGYGTKCKERKGKVWEYICQKDLKSYIALVIYMDMFKCSSLTDYWSESEHFSLPFPAKIMSYQKFLLITKALHLSDSKEDEKNSSKRGTASYERLGKIQPLYQVIREACKSIFHPFQNITIVERMVTSQDRTRLKRDMKNESPNMGYKLFALTDCACGYTWDFFVYEGKSCASQNVGLSYESVMALVDENLLGSGYKLFVDKFYTSPTLFRDLVYKKIWACGPVWTNRTGFPKATVNKLSKNAPCGTMRWIRDDNLLFVEWKDSQDVQMCSTFHKAYQGDTVQRKAKGDAHRTLVEVPIPAVVLEYNKNTEVIDSSNRITGHFRALHKPKKWYQCVFYHFLDIVVENAFIMQELIAKGKYKRPLTRKEFLEELILELTDQTGLHRHRLIDSVASSVDSAAEEMFMNGLDPVLDRPSLDIYTPEEDYDSEANLQQSKRCRLSSTSSIVGRESENDCVSTERWHSSDETDVEPHLLEFTPVQVPGPKVLPNTCSSPLHFFQLLFPKIMMQSIVGHTNVYGTKCKDHERWRYISLKELKSYIGLVIYTGLLKCSLLTEYWRESRYFSPSFPAQVMSYQQFMTIGTTLHFSNTKEDEQNYSKKGTAGYEQLGKILPPYQLIREACKTYFHPFQNLTIDERIVAPRSRTGLKGMGNKFTDRGYKLFALTDCTCGYTWDFFIYEGKSFASQNEGLSYESVMTLVDENMLGSGYKMFVDKFYTSPTLFSDLRGKNIYACGPVLPTRKGFPKTLVNKLSKNAPRGTMRWIRDNNLLFVEWKDSQEVQMCSTFHKAYQGDTVQRKMKGGEHRTLREVPIPAVVLDYNRNVGTVEPSNLITGHYRLLHKPKKWYQCVFYHLLDIAVENAFILHELVAERNKQKPLTRKTFLETLVLQLTEMDSENRSESAPDFLAHPAAPISSSLSIPVSAPSTPPDSSLPEGSHRPKHLIPDSTVGRRKCKLCQLKTPVMCATCEVPLCFLPKRDCFNDWHENRFFDT</sequence>
<protein>
    <recommendedName>
        <fullName evidence="2">PiggyBac transposable element-derived protein domain-containing protein</fullName>
    </recommendedName>
</protein>
<keyword evidence="4" id="KW-1185">Reference proteome</keyword>
<accession>A0ABR3NZZ5</accession>
<evidence type="ECO:0000259" key="2">
    <source>
        <dbReference type="Pfam" id="PF13843"/>
    </source>
</evidence>
<dbReference type="Proteomes" id="UP001558613">
    <property type="component" value="Unassembled WGS sequence"/>
</dbReference>
<evidence type="ECO:0000313" key="4">
    <source>
        <dbReference type="Proteomes" id="UP001558613"/>
    </source>
</evidence>
<dbReference type="PANTHER" id="PTHR46599">
    <property type="entry name" value="PIGGYBAC TRANSPOSABLE ELEMENT-DERIVED PROTEIN 4"/>
    <property type="match status" value="1"/>
</dbReference>
<feature type="domain" description="PiggyBac transposable element-derived protein" evidence="2">
    <location>
        <begin position="637"/>
        <end position="1004"/>
    </location>
</feature>